<keyword evidence="1" id="KW-1133">Transmembrane helix</keyword>
<keyword evidence="1" id="KW-0812">Transmembrane</keyword>
<dbReference type="RefSeq" id="WP_077111257.1">
    <property type="nucleotide sequence ID" value="NZ_JAFBFH010000032.1"/>
</dbReference>
<organism evidence="2 3">
    <name type="scientific">Siminovitchia thermophila</name>
    <dbReference type="NCBI Taxonomy" id="1245522"/>
    <lineage>
        <taxon>Bacteria</taxon>
        <taxon>Bacillati</taxon>
        <taxon>Bacillota</taxon>
        <taxon>Bacilli</taxon>
        <taxon>Bacillales</taxon>
        <taxon>Bacillaceae</taxon>
        <taxon>Siminovitchia</taxon>
    </lineage>
</organism>
<reference evidence="2 3" key="1">
    <citation type="submission" date="2021-01" db="EMBL/GenBank/DDBJ databases">
        <title>Genomic Encyclopedia of Type Strains, Phase IV (KMG-IV): sequencing the most valuable type-strain genomes for metagenomic binning, comparative biology and taxonomic classification.</title>
        <authorList>
            <person name="Goeker M."/>
        </authorList>
    </citation>
    <scope>NUCLEOTIDE SEQUENCE [LARGE SCALE GENOMIC DNA]</scope>
    <source>
        <strain evidence="2 3">DSM 105453</strain>
    </source>
</reference>
<accession>A0ABS2RAS7</accession>
<proteinExistence type="predicted"/>
<evidence type="ECO:0000313" key="3">
    <source>
        <dbReference type="Proteomes" id="UP000823485"/>
    </source>
</evidence>
<keyword evidence="3" id="KW-1185">Reference proteome</keyword>
<dbReference type="EMBL" id="JAFBFH010000032">
    <property type="protein sequence ID" value="MBM7716755.1"/>
    <property type="molecule type" value="Genomic_DNA"/>
</dbReference>
<feature type="transmembrane region" description="Helical" evidence="1">
    <location>
        <begin position="58"/>
        <end position="79"/>
    </location>
</feature>
<protein>
    <submittedName>
        <fullName evidence="2">Uncharacterized protein</fullName>
    </submittedName>
</protein>
<feature type="transmembrane region" description="Helical" evidence="1">
    <location>
        <begin position="5"/>
        <end position="23"/>
    </location>
</feature>
<name>A0ABS2RAS7_9BACI</name>
<evidence type="ECO:0000313" key="2">
    <source>
        <dbReference type="EMBL" id="MBM7716755.1"/>
    </source>
</evidence>
<dbReference type="Proteomes" id="UP000823485">
    <property type="component" value="Unassembled WGS sequence"/>
</dbReference>
<gene>
    <name evidence="2" type="ORF">JOC94_003779</name>
</gene>
<comment type="caution">
    <text evidence="2">The sequence shown here is derived from an EMBL/GenBank/DDBJ whole genome shotgun (WGS) entry which is preliminary data.</text>
</comment>
<evidence type="ECO:0000256" key="1">
    <source>
        <dbReference type="SAM" id="Phobius"/>
    </source>
</evidence>
<feature type="transmembrane region" description="Helical" evidence="1">
    <location>
        <begin position="29"/>
        <end position="51"/>
    </location>
</feature>
<keyword evidence="1" id="KW-0472">Membrane</keyword>
<sequence>MNKYIALILQLMIWSGFTLVEWLSGGDRLFFKVILFGVFFYLAFMLARIILKSNKITFIITVMSLSAYSAMHLFLQFIFPT</sequence>